<accession>A0A4S3M359</accession>
<dbReference type="RefSeq" id="WP_136336284.1">
    <property type="nucleotide sequence ID" value="NZ_QXMP01000010.1"/>
</dbReference>
<keyword evidence="1" id="KW-1133">Transmembrane helix</keyword>
<dbReference type="EMBL" id="SSMC01000002">
    <property type="protein sequence ID" value="THD68079.1"/>
    <property type="molecule type" value="Genomic_DNA"/>
</dbReference>
<name>A0A4S3M359_9FLAO</name>
<evidence type="ECO:0000256" key="1">
    <source>
        <dbReference type="SAM" id="Phobius"/>
    </source>
</evidence>
<sequence length="443" mass="45992">MFLLLLLALVILLVIFLSVRFKLHPVFSLVFAALICGVLLGNEPGALIDLLKEGFGGTLAEIGLVIAFGTIIGIFMEKNGSMQALASAILKLLPSKWSPLAMNAVGFVISVPVFCDSGFIILSSLNKVLSRKSGIPLVVFAVCLSTGLYATHVFVPPTPGPLAAAAILGAEVGLVMMIGIMVAIPVAFAGAVWGFYLNRSIGELPKQGKELSQQQETSWAGTPLTLTMLLPVIIPILFIAMGSVAEYADDHMPDTVLKSMLQFLGAPVMALLLGAVIALVTTVADKAAKTDWVGTALKDAGSIIIITGAGGAFGNVLRSADLGALLQSEFNLAGSGLLIAFILAAILKSAQGSSTVAIITTAAILSPMLTQLGVDTPVEKALTVLAVGAGALTVSHVNDSYFWVVSQFSDLSVKQALSSHTLATGIQGLCGITILLVLQFFFG</sequence>
<dbReference type="Pfam" id="PF02447">
    <property type="entry name" value="GntP_permease"/>
    <property type="match status" value="1"/>
</dbReference>
<gene>
    <name evidence="2" type="ORF">E7Z59_10570</name>
</gene>
<proteinExistence type="predicted"/>
<feature type="transmembrane region" description="Helical" evidence="1">
    <location>
        <begin position="134"/>
        <end position="154"/>
    </location>
</feature>
<dbReference type="Proteomes" id="UP000305939">
    <property type="component" value="Unassembled WGS sequence"/>
</dbReference>
<feature type="transmembrane region" description="Helical" evidence="1">
    <location>
        <begin position="26"/>
        <end position="42"/>
    </location>
</feature>
<dbReference type="InterPro" id="IPR003474">
    <property type="entry name" value="Glcn_transporter"/>
</dbReference>
<dbReference type="GO" id="GO:0015128">
    <property type="term" value="F:gluconate transmembrane transporter activity"/>
    <property type="evidence" value="ECO:0007669"/>
    <property type="project" value="InterPro"/>
</dbReference>
<dbReference type="PANTHER" id="PTHR30354">
    <property type="entry name" value="GNT FAMILY GLUCONATE TRANSPORTER"/>
    <property type="match status" value="1"/>
</dbReference>
<dbReference type="OrthoDB" id="9787129at2"/>
<feature type="transmembrane region" description="Helical" evidence="1">
    <location>
        <begin position="100"/>
        <end position="122"/>
    </location>
</feature>
<feature type="transmembrane region" description="Helical" evidence="1">
    <location>
        <begin position="422"/>
        <end position="442"/>
    </location>
</feature>
<evidence type="ECO:0000313" key="3">
    <source>
        <dbReference type="Proteomes" id="UP000305939"/>
    </source>
</evidence>
<keyword evidence="1" id="KW-0812">Transmembrane</keyword>
<reference evidence="2 3" key="1">
    <citation type="submission" date="2019-04" db="EMBL/GenBank/DDBJ databases">
        <title>Draft genome sequence of Robertkochia marina CC-AMO-30D.</title>
        <authorList>
            <person name="Hameed A."/>
            <person name="Lin S.-Y."/>
            <person name="Shahina M."/>
            <person name="Lai W.-A."/>
            <person name="Young C.-C."/>
        </authorList>
    </citation>
    <scope>NUCLEOTIDE SEQUENCE [LARGE SCALE GENOMIC DNA]</scope>
    <source>
        <strain evidence="2 3">CC-AMO-30D</strain>
    </source>
</reference>
<feature type="transmembrane region" description="Helical" evidence="1">
    <location>
        <begin position="261"/>
        <end position="284"/>
    </location>
</feature>
<comment type="caution">
    <text evidence="2">The sequence shown here is derived from an EMBL/GenBank/DDBJ whole genome shotgun (WGS) entry which is preliminary data.</text>
</comment>
<feature type="transmembrane region" description="Helical" evidence="1">
    <location>
        <begin position="174"/>
        <end position="197"/>
    </location>
</feature>
<protein>
    <submittedName>
        <fullName evidence="2">GntP family permease</fullName>
    </submittedName>
</protein>
<evidence type="ECO:0000313" key="2">
    <source>
        <dbReference type="EMBL" id="THD68079.1"/>
    </source>
</evidence>
<feature type="transmembrane region" description="Helical" evidence="1">
    <location>
        <begin position="354"/>
        <end position="374"/>
    </location>
</feature>
<keyword evidence="1" id="KW-0472">Membrane</keyword>
<dbReference type="AlphaFoldDB" id="A0A4S3M359"/>
<keyword evidence="3" id="KW-1185">Reference proteome</keyword>
<feature type="transmembrane region" description="Helical" evidence="1">
    <location>
        <begin position="330"/>
        <end position="347"/>
    </location>
</feature>
<dbReference type="PANTHER" id="PTHR30354:SF11">
    <property type="entry name" value="PERMEASE"/>
    <property type="match status" value="1"/>
</dbReference>
<feature type="transmembrane region" description="Helical" evidence="1">
    <location>
        <begin position="296"/>
        <end position="318"/>
    </location>
</feature>
<feature type="transmembrane region" description="Helical" evidence="1">
    <location>
        <begin position="218"/>
        <end position="241"/>
    </location>
</feature>
<dbReference type="GO" id="GO:0005886">
    <property type="term" value="C:plasma membrane"/>
    <property type="evidence" value="ECO:0007669"/>
    <property type="project" value="TreeGrafter"/>
</dbReference>
<organism evidence="2 3">
    <name type="scientific">Robertkochia marina</name>
    <dbReference type="NCBI Taxonomy" id="1227945"/>
    <lineage>
        <taxon>Bacteria</taxon>
        <taxon>Pseudomonadati</taxon>
        <taxon>Bacteroidota</taxon>
        <taxon>Flavobacteriia</taxon>
        <taxon>Flavobacteriales</taxon>
        <taxon>Flavobacteriaceae</taxon>
        <taxon>Robertkochia</taxon>
    </lineage>
</organism>
<feature type="transmembrane region" description="Helical" evidence="1">
    <location>
        <begin position="54"/>
        <end position="76"/>
    </location>
</feature>